<feature type="domain" description="GH18" evidence="3">
    <location>
        <begin position="35"/>
        <end position="439"/>
    </location>
</feature>
<evidence type="ECO:0000256" key="2">
    <source>
        <dbReference type="SAM" id="SignalP"/>
    </source>
</evidence>
<feature type="region of interest" description="Disordered" evidence="1">
    <location>
        <begin position="331"/>
        <end position="350"/>
    </location>
</feature>
<reference evidence="4 5" key="1">
    <citation type="submission" date="2015-03" db="EMBL/GenBank/DDBJ databases">
        <title>RNA-seq based gene annotation and comparative genomics of four Zymoseptoria species reveal species-specific pathogenicity related genes and transposable element activity.</title>
        <authorList>
            <person name="Grandaubert J."/>
            <person name="Bhattacharyya A."/>
            <person name="Stukenbrock E.H."/>
        </authorList>
    </citation>
    <scope>NUCLEOTIDE SEQUENCE [LARGE SCALE GENOMIC DNA]</scope>
    <source>
        <strain evidence="4 5">Zb18110</strain>
    </source>
</reference>
<dbReference type="GO" id="GO:0005975">
    <property type="term" value="P:carbohydrate metabolic process"/>
    <property type="evidence" value="ECO:0007669"/>
    <property type="project" value="InterPro"/>
</dbReference>
<name>A0A0F4GXR7_9PEZI</name>
<dbReference type="SUPFAM" id="SSF51445">
    <property type="entry name" value="(Trans)glycosidases"/>
    <property type="match status" value="1"/>
</dbReference>
<comment type="caution">
    <text evidence="4">The sequence shown here is derived from an EMBL/GenBank/DDBJ whole genome shotgun (WGS) entry which is preliminary data.</text>
</comment>
<dbReference type="Proteomes" id="UP000033647">
    <property type="component" value="Unassembled WGS sequence"/>
</dbReference>
<dbReference type="AlphaFoldDB" id="A0A0F4GXR7"/>
<evidence type="ECO:0000313" key="4">
    <source>
        <dbReference type="EMBL" id="KJY01838.1"/>
    </source>
</evidence>
<dbReference type="InterPro" id="IPR001223">
    <property type="entry name" value="Glyco_hydro18_cat"/>
</dbReference>
<accession>A0A0F4GXR7</accession>
<evidence type="ECO:0000259" key="3">
    <source>
        <dbReference type="PROSITE" id="PS51910"/>
    </source>
</evidence>
<dbReference type="GO" id="GO:0004568">
    <property type="term" value="F:chitinase activity"/>
    <property type="evidence" value="ECO:0007669"/>
    <property type="project" value="TreeGrafter"/>
</dbReference>
<keyword evidence="5" id="KW-1185">Reference proteome</keyword>
<dbReference type="OrthoDB" id="3012298at2759"/>
<dbReference type="InterPro" id="IPR017853">
    <property type="entry name" value="GH"/>
</dbReference>
<dbReference type="InterPro" id="IPR050542">
    <property type="entry name" value="Glycosyl_Hydrlase18_Chitinase"/>
</dbReference>
<organism evidence="4 5">
    <name type="scientific">Zymoseptoria brevis</name>
    <dbReference type="NCBI Taxonomy" id="1047168"/>
    <lineage>
        <taxon>Eukaryota</taxon>
        <taxon>Fungi</taxon>
        <taxon>Dikarya</taxon>
        <taxon>Ascomycota</taxon>
        <taxon>Pezizomycotina</taxon>
        <taxon>Dothideomycetes</taxon>
        <taxon>Dothideomycetidae</taxon>
        <taxon>Mycosphaerellales</taxon>
        <taxon>Mycosphaerellaceae</taxon>
        <taxon>Zymoseptoria</taxon>
    </lineage>
</organism>
<evidence type="ECO:0000313" key="5">
    <source>
        <dbReference type="Proteomes" id="UP000033647"/>
    </source>
</evidence>
<dbReference type="Gene3D" id="3.20.20.80">
    <property type="entry name" value="Glycosidases"/>
    <property type="match status" value="1"/>
</dbReference>
<feature type="signal peptide" evidence="2">
    <location>
        <begin position="1"/>
        <end position="18"/>
    </location>
</feature>
<proteinExistence type="predicted"/>
<gene>
    <name evidence="4" type="ORF">TI39_contig278g00052</name>
</gene>
<dbReference type="PANTHER" id="PTHR45708:SF60">
    <property type="entry name" value="III CHITINASE, PUTATIVE (AFU_ORTHOLOGUE AFUA_5G03850)-RELATED"/>
    <property type="match status" value="1"/>
</dbReference>
<sequence>MRLPLVSSALSLLSLSAALPASQDIEPRQAASSFSRSVMYVQTFRTTSGGQFSLLPLVNQSTAVTHVYLAAFHINSAPGDINLNDNPPSDAIYSTVWQEVAQLQARGVKVMMMLGGAAPGCYPRLCSGTNGAVNNDFYAPLLAIIKKYKIQGLDLDIEERVPLSCPLNLLRRLNSDLGPSFILTMAPVASDLQPYELGLGGFSYSALDRQATSSAKPNGKLVNWFNAQFYNGWGDASSSAGYNKIIQNGYSPSRVTIGLLANRNDGGSGHFSAGAYQRTLNTLRSTYSNFGSAAGWEYWNAGELDGYSPALQNHQWVRVVPSYAARARTMTTSRAKSAKRSTSPNPNTFEGLLASEASSAAPDTSTQTNSNPPVPWPLGLNKLLGAGAGFYQSVAAMNRSNGDVTMAAKQLKLANLIGDIGGIVGNVGNVLEGLTGGRG</sequence>
<dbReference type="PROSITE" id="PS51910">
    <property type="entry name" value="GH18_2"/>
    <property type="match status" value="1"/>
</dbReference>
<evidence type="ECO:0000256" key="1">
    <source>
        <dbReference type="SAM" id="MobiDB-lite"/>
    </source>
</evidence>
<protein>
    <recommendedName>
        <fullName evidence="3">GH18 domain-containing protein</fullName>
    </recommendedName>
</protein>
<dbReference type="PANTHER" id="PTHR45708">
    <property type="entry name" value="ENDOCHITINASE"/>
    <property type="match status" value="1"/>
</dbReference>
<keyword evidence="2" id="KW-0732">Signal</keyword>
<dbReference type="EMBL" id="LAFY01000270">
    <property type="protein sequence ID" value="KJY01838.1"/>
    <property type="molecule type" value="Genomic_DNA"/>
</dbReference>
<feature type="chain" id="PRO_5002468879" description="GH18 domain-containing protein" evidence="2">
    <location>
        <begin position="19"/>
        <end position="439"/>
    </location>
</feature>
<dbReference type="Pfam" id="PF00704">
    <property type="entry name" value="Glyco_hydro_18"/>
    <property type="match status" value="1"/>
</dbReference>
<dbReference type="GO" id="GO:0005576">
    <property type="term" value="C:extracellular region"/>
    <property type="evidence" value="ECO:0007669"/>
    <property type="project" value="TreeGrafter"/>
</dbReference>